<accession>A0A2M7X3R7</accession>
<dbReference type="EMBL" id="PFWY01000072">
    <property type="protein sequence ID" value="PJA40778.1"/>
    <property type="molecule type" value="Genomic_DNA"/>
</dbReference>
<organism evidence="1 2">
    <name type="scientific">candidate division WWE3 bacterium CG_4_9_14_3_um_filter_34_6</name>
    <dbReference type="NCBI Taxonomy" id="1975079"/>
    <lineage>
        <taxon>Bacteria</taxon>
        <taxon>Katanobacteria</taxon>
    </lineage>
</organism>
<name>A0A2M7X3R7_UNCKA</name>
<reference evidence="2" key="1">
    <citation type="submission" date="2017-09" db="EMBL/GenBank/DDBJ databases">
        <title>Depth-based differentiation of microbial function through sediment-hosted aquifers and enrichment of novel symbionts in the deep terrestrial subsurface.</title>
        <authorList>
            <person name="Probst A.J."/>
            <person name="Ladd B."/>
            <person name="Jarett J.K."/>
            <person name="Geller-Mcgrath D.E."/>
            <person name="Sieber C.M.K."/>
            <person name="Emerson J.B."/>
            <person name="Anantharaman K."/>
            <person name="Thomas B.C."/>
            <person name="Malmstrom R."/>
            <person name="Stieglmeier M."/>
            <person name="Klingl A."/>
            <person name="Woyke T."/>
            <person name="Ryan C.M."/>
            <person name="Banfield J.F."/>
        </authorList>
    </citation>
    <scope>NUCLEOTIDE SEQUENCE [LARGE SCALE GENOMIC DNA]</scope>
</reference>
<proteinExistence type="predicted"/>
<gene>
    <name evidence="1" type="ORF">CO178_01565</name>
</gene>
<comment type="caution">
    <text evidence="1">The sequence shown here is derived from an EMBL/GenBank/DDBJ whole genome shotgun (WGS) entry which is preliminary data.</text>
</comment>
<dbReference type="Proteomes" id="UP000230683">
    <property type="component" value="Unassembled WGS sequence"/>
</dbReference>
<dbReference type="AlphaFoldDB" id="A0A2M7X3R7"/>
<evidence type="ECO:0000313" key="1">
    <source>
        <dbReference type="EMBL" id="PJA40778.1"/>
    </source>
</evidence>
<evidence type="ECO:0000313" key="2">
    <source>
        <dbReference type="Proteomes" id="UP000230683"/>
    </source>
</evidence>
<sequence>MDPIPSLQTEPIGGVKRILESGESSSGGFYVGGIWIHPDILEQFESPEIEALFALAHSVSSAFDVQRSSNLWPAELLQDPRLLPGLARGNPFLLSPYSACFAGCQSPEYLLGAHVKIAEGASHLLELALKSDERFPLNHLYALSNLGIDLSLLTPSQQVHLSRLMFQEVDRAWVTIEFSAGDVFILAAPAESYGDSGSVIVQSTDLTVSQIIDIVVASTGLSIPNLLWECRIGRGACIESLPKESIDKIRTSAARLFGGDDLILSQTDIVIIDLLIASGRAAGPMTNLAKNYPVNAFIEKRRSVLYRNVIKAVIDEFLDPVSSFGEVFESKEEATNYALALLIAHEQAHAHEAITYSNSLEEMRVILASFIAVYDSGIFEEDSNSHNKLATIFMGYLLRYQQKYVEAIERDPKYKGSNTDYHNAVTMILNEFKKKNVGSNFGMMLNVSRALLQRIRDCVDNPTNGVALKDELYDPSFWNE</sequence>
<protein>
    <submittedName>
        <fullName evidence="1">Uncharacterized protein</fullName>
    </submittedName>
</protein>